<gene>
    <name evidence="2" type="ORF">PsYK624_068830</name>
</gene>
<keyword evidence="3" id="KW-1185">Reference proteome</keyword>
<feature type="region of interest" description="Disordered" evidence="1">
    <location>
        <begin position="71"/>
        <end position="101"/>
    </location>
</feature>
<reference evidence="2 3" key="1">
    <citation type="submission" date="2021-08" db="EMBL/GenBank/DDBJ databases">
        <title>Draft Genome Sequence of Phanerochaete sordida strain YK-624.</title>
        <authorList>
            <person name="Mori T."/>
            <person name="Dohra H."/>
            <person name="Suzuki T."/>
            <person name="Kawagishi H."/>
            <person name="Hirai H."/>
        </authorList>
    </citation>
    <scope>NUCLEOTIDE SEQUENCE [LARGE SCALE GENOMIC DNA]</scope>
    <source>
        <strain evidence="2 3">YK-624</strain>
    </source>
</reference>
<protein>
    <submittedName>
        <fullName evidence="2">Uncharacterized protein</fullName>
    </submittedName>
</protein>
<proteinExistence type="predicted"/>
<evidence type="ECO:0000313" key="2">
    <source>
        <dbReference type="EMBL" id="GJE90739.1"/>
    </source>
</evidence>
<dbReference type="EMBL" id="BPQB01000018">
    <property type="protein sequence ID" value="GJE90739.1"/>
    <property type="molecule type" value="Genomic_DNA"/>
</dbReference>
<feature type="compositionally biased region" description="Basic residues" evidence="1">
    <location>
        <begin position="77"/>
        <end position="86"/>
    </location>
</feature>
<dbReference type="AlphaFoldDB" id="A0A9P3GBC7"/>
<evidence type="ECO:0000256" key="1">
    <source>
        <dbReference type="SAM" id="MobiDB-lite"/>
    </source>
</evidence>
<name>A0A9P3GBC7_9APHY</name>
<dbReference type="Proteomes" id="UP000703269">
    <property type="component" value="Unassembled WGS sequence"/>
</dbReference>
<comment type="caution">
    <text evidence="2">The sequence shown here is derived from an EMBL/GenBank/DDBJ whole genome shotgun (WGS) entry which is preliminary data.</text>
</comment>
<feature type="region of interest" description="Disordered" evidence="1">
    <location>
        <begin position="197"/>
        <end position="221"/>
    </location>
</feature>
<evidence type="ECO:0000313" key="3">
    <source>
        <dbReference type="Proteomes" id="UP000703269"/>
    </source>
</evidence>
<sequence>MHSGDSGAAVCGGTAWHTRLLTAGKRPDRIVGATDAPERTRTAYEHVESSSPTAAHLESAGSRVGRIRWRSEGVGRASRRGVHSRSTRSPYAPPSACSQRQDIGRDNRHPFLCPPRAPSDVRPCALQILSIYPAITLGCARLHCVHRGSSIYQRFASSRHYATACTSVDIFLGTRAARTRATHLCYPTSMIGASQSIYQHTPDRPPPGDASSHDTRRSAPQ</sequence>
<organism evidence="2 3">
    <name type="scientific">Phanerochaete sordida</name>
    <dbReference type="NCBI Taxonomy" id="48140"/>
    <lineage>
        <taxon>Eukaryota</taxon>
        <taxon>Fungi</taxon>
        <taxon>Dikarya</taxon>
        <taxon>Basidiomycota</taxon>
        <taxon>Agaricomycotina</taxon>
        <taxon>Agaricomycetes</taxon>
        <taxon>Polyporales</taxon>
        <taxon>Phanerochaetaceae</taxon>
        <taxon>Phanerochaete</taxon>
    </lineage>
</organism>
<accession>A0A9P3GBC7</accession>
<feature type="compositionally biased region" description="Basic and acidic residues" evidence="1">
    <location>
        <begin position="211"/>
        <end position="221"/>
    </location>
</feature>